<keyword evidence="1" id="KW-0472">Membrane</keyword>
<proteinExistence type="predicted"/>
<dbReference type="RefSeq" id="WP_346051986.1">
    <property type="nucleotide sequence ID" value="NZ_JAYGII010000019.1"/>
</dbReference>
<organism evidence="2 3">
    <name type="scientific">Natronospira elongata</name>
    <dbReference type="NCBI Taxonomy" id="3110268"/>
    <lineage>
        <taxon>Bacteria</taxon>
        <taxon>Pseudomonadati</taxon>
        <taxon>Pseudomonadota</taxon>
        <taxon>Gammaproteobacteria</taxon>
        <taxon>Natronospirales</taxon>
        <taxon>Natronospiraceae</taxon>
        <taxon>Natronospira</taxon>
    </lineage>
</organism>
<dbReference type="InterPro" id="IPR021218">
    <property type="entry name" value="DUF2784"/>
</dbReference>
<evidence type="ECO:0000313" key="2">
    <source>
        <dbReference type="EMBL" id="MEA5446025.1"/>
    </source>
</evidence>
<name>A0AAP6MLK2_9GAMM</name>
<comment type="caution">
    <text evidence="2">The sequence shown here is derived from an EMBL/GenBank/DDBJ whole genome shotgun (WGS) entry which is preliminary data.</text>
</comment>
<dbReference type="Proteomes" id="UP001302316">
    <property type="component" value="Unassembled WGS sequence"/>
</dbReference>
<feature type="transmembrane region" description="Helical" evidence="1">
    <location>
        <begin position="51"/>
        <end position="70"/>
    </location>
</feature>
<gene>
    <name evidence="2" type="ORF">VCB98_09360</name>
</gene>
<feature type="transmembrane region" description="Helical" evidence="1">
    <location>
        <begin position="109"/>
        <end position="132"/>
    </location>
</feature>
<dbReference type="Pfam" id="PF10861">
    <property type="entry name" value="DUF2784"/>
    <property type="match status" value="1"/>
</dbReference>
<keyword evidence="3" id="KW-1185">Reference proteome</keyword>
<dbReference type="AlphaFoldDB" id="A0AAP6MLK2"/>
<evidence type="ECO:0000256" key="1">
    <source>
        <dbReference type="SAM" id="Phobius"/>
    </source>
</evidence>
<protein>
    <submittedName>
        <fullName evidence="2">DUF2784 domain-containing protein</fullName>
    </submittedName>
</protein>
<reference evidence="2 3" key="1">
    <citation type="submission" date="2023-12" db="EMBL/GenBank/DDBJ databases">
        <title>Whole-genome sequencing of halo(alkali)philic microorganisms from hypersaline lakes.</title>
        <authorList>
            <person name="Sorokin D.Y."/>
            <person name="Merkel A.Y."/>
            <person name="Messina E."/>
            <person name="Yakimov M."/>
        </authorList>
    </citation>
    <scope>NUCLEOTIDE SEQUENCE [LARGE SCALE GENOMIC DNA]</scope>
    <source>
        <strain evidence="2 3">AB-CW1</strain>
    </source>
</reference>
<keyword evidence="1" id="KW-1133">Transmembrane helix</keyword>
<keyword evidence="1" id="KW-0812">Transmembrane</keyword>
<sequence>MNADIYQSIPAPGLWADVVLLIHAGIVLFAVLGQLLIMVGGLLGWRWVRGFWVRICHLLLVVYVAVQAWLGELCPLTVWEHELRRAAGQSPHDRGFVEFWLGQLIYYDLPAWVFLLMYTGFAFLVALTWWWIPPRSPKRR</sequence>
<dbReference type="EMBL" id="JAYGII010000019">
    <property type="protein sequence ID" value="MEA5446025.1"/>
    <property type="molecule type" value="Genomic_DNA"/>
</dbReference>
<feature type="transmembrane region" description="Helical" evidence="1">
    <location>
        <begin position="20"/>
        <end position="44"/>
    </location>
</feature>
<accession>A0AAP6MLK2</accession>
<evidence type="ECO:0000313" key="3">
    <source>
        <dbReference type="Proteomes" id="UP001302316"/>
    </source>
</evidence>